<organism evidence="5 6">
    <name type="scientific">Burkholderia plantarii</name>
    <dbReference type="NCBI Taxonomy" id="41899"/>
    <lineage>
        <taxon>Bacteria</taxon>
        <taxon>Pseudomonadati</taxon>
        <taxon>Pseudomonadota</taxon>
        <taxon>Betaproteobacteria</taxon>
        <taxon>Burkholderiales</taxon>
        <taxon>Burkholderiaceae</taxon>
        <taxon>Burkholderia</taxon>
    </lineage>
</organism>
<evidence type="ECO:0000256" key="2">
    <source>
        <dbReference type="ARBA" id="ARBA00022679"/>
    </source>
</evidence>
<dbReference type="PANTHER" id="PTHR44051">
    <property type="entry name" value="GLUTATHIONE S-TRANSFERASE-RELATED"/>
    <property type="match status" value="1"/>
</dbReference>
<dbReference type="HOGENOM" id="CLU_011226_6_2_4"/>
<sequence length="207" mass="23293">MLQILGKTPSINVRKVLWLCAELQLPFEREDWGSGFRSTDTPEFLALNPNGLVPVIRDGDFVLWESNAILRYLASSHGGEALYPAAPRERARVDQWLDWQATDLNRAWIYAFMGLGRRSPAHQDPQAVAASIANWTRQMRTLDGRLHETGAFVTGAQYSIADIAIGLSAHRWFNTPFERPALDAVADYYRRLTARPGFSEYCVAGEP</sequence>
<comment type="similarity">
    <text evidence="1">Belongs to the GST superfamily.</text>
</comment>
<dbReference type="PANTHER" id="PTHR44051:SF19">
    <property type="entry name" value="DISULFIDE-BOND OXIDOREDUCTASE YFCG"/>
    <property type="match status" value="1"/>
</dbReference>
<dbReference type="Gene3D" id="3.40.30.10">
    <property type="entry name" value="Glutaredoxin"/>
    <property type="match status" value="1"/>
</dbReference>
<evidence type="ECO:0000313" key="5">
    <source>
        <dbReference type="EMBL" id="AJK48734.1"/>
    </source>
</evidence>
<dbReference type="Pfam" id="PF13409">
    <property type="entry name" value="GST_N_2"/>
    <property type="match status" value="1"/>
</dbReference>
<dbReference type="EMBL" id="CP002581">
    <property type="protein sequence ID" value="AJK48734.1"/>
    <property type="molecule type" value="Genomic_DNA"/>
</dbReference>
<dbReference type="InterPro" id="IPR040079">
    <property type="entry name" value="Glutathione_S-Trfase"/>
</dbReference>
<accession>A0A0B6S2W3</accession>
<evidence type="ECO:0008006" key="7">
    <source>
        <dbReference type="Google" id="ProtNLM"/>
    </source>
</evidence>
<keyword evidence="6" id="KW-1185">Reference proteome</keyword>
<dbReference type="SUPFAM" id="SSF47616">
    <property type="entry name" value="GST C-terminal domain-like"/>
    <property type="match status" value="1"/>
</dbReference>
<dbReference type="Proteomes" id="UP000031838">
    <property type="component" value="Chromosome 2"/>
</dbReference>
<dbReference type="AlphaFoldDB" id="A0A0B6S2W3"/>
<protein>
    <recommendedName>
        <fullName evidence="7">Glutathione S-transferase</fullName>
    </recommendedName>
</protein>
<feature type="domain" description="GST N-terminal" evidence="3">
    <location>
        <begin position="1"/>
        <end position="81"/>
    </location>
</feature>
<dbReference type="InterPro" id="IPR036282">
    <property type="entry name" value="Glutathione-S-Trfase_C_sf"/>
</dbReference>
<evidence type="ECO:0000259" key="3">
    <source>
        <dbReference type="PROSITE" id="PS50404"/>
    </source>
</evidence>
<evidence type="ECO:0000313" key="6">
    <source>
        <dbReference type="Proteomes" id="UP000031838"/>
    </source>
</evidence>
<dbReference type="InterPro" id="IPR004045">
    <property type="entry name" value="Glutathione_S-Trfase_N"/>
</dbReference>
<dbReference type="SFLD" id="SFLDG00358">
    <property type="entry name" value="Main_(cytGST)"/>
    <property type="match status" value="1"/>
</dbReference>
<dbReference type="PROSITE" id="PS50404">
    <property type="entry name" value="GST_NTER"/>
    <property type="match status" value="1"/>
</dbReference>
<dbReference type="RefSeq" id="WP_042627322.1">
    <property type="nucleotide sequence ID" value="NZ_CP002581.1"/>
</dbReference>
<dbReference type="InterPro" id="IPR010987">
    <property type="entry name" value="Glutathione-S-Trfase_C-like"/>
</dbReference>
<feature type="domain" description="GST C-terminal" evidence="4">
    <location>
        <begin position="86"/>
        <end position="207"/>
    </location>
</feature>
<proteinExistence type="inferred from homology"/>
<dbReference type="FunFam" id="3.40.30.10:FF:000039">
    <property type="entry name" value="Glutathione S-transferase domain"/>
    <property type="match status" value="1"/>
</dbReference>
<dbReference type="GO" id="GO:0016740">
    <property type="term" value="F:transferase activity"/>
    <property type="evidence" value="ECO:0007669"/>
    <property type="project" value="UniProtKB-KW"/>
</dbReference>
<dbReference type="InterPro" id="IPR036249">
    <property type="entry name" value="Thioredoxin-like_sf"/>
</dbReference>
<reference evidence="5 6" key="2">
    <citation type="journal article" date="2016" name="Appl. Microbiol. Biotechnol.">
        <title>Mutations improving production and secretion of extracellular lipase by Burkholderia glumae PG1.</title>
        <authorList>
            <person name="Knapp A."/>
            <person name="Voget S."/>
            <person name="Gao R."/>
            <person name="Zaburannyi N."/>
            <person name="Krysciak D."/>
            <person name="Breuer M."/>
            <person name="Hauer B."/>
            <person name="Streit W.R."/>
            <person name="Muller R."/>
            <person name="Daniel R."/>
            <person name="Jaeger K.E."/>
        </authorList>
    </citation>
    <scope>NUCLEOTIDE SEQUENCE [LARGE SCALE GENOMIC DNA]</scope>
    <source>
        <strain evidence="5 6">PG1</strain>
    </source>
</reference>
<dbReference type="SFLD" id="SFLDG01150">
    <property type="entry name" value="Main.1:_Beta-like"/>
    <property type="match status" value="1"/>
</dbReference>
<evidence type="ECO:0000256" key="1">
    <source>
        <dbReference type="ARBA" id="ARBA00007409"/>
    </source>
</evidence>
<dbReference type="Gene3D" id="1.20.1050.10">
    <property type="match status" value="1"/>
</dbReference>
<dbReference type="KEGG" id="bgp:BGL_2c06500"/>
<evidence type="ECO:0000259" key="4">
    <source>
        <dbReference type="PROSITE" id="PS50405"/>
    </source>
</evidence>
<gene>
    <name evidence="5" type="ORF">BGL_2c06500</name>
</gene>
<keyword evidence="2" id="KW-0808">Transferase</keyword>
<dbReference type="PROSITE" id="PS50405">
    <property type="entry name" value="GST_CTER"/>
    <property type="match status" value="1"/>
</dbReference>
<dbReference type="SFLD" id="SFLDS00019">
    <property type="entry name" value="Glutathione_Transferase_(cytos"/>
    <property type="match status" value="1"/>
</dbReference>
<name>A0A0B6S2W3_BURPL</name>
<reference evidence="6" key="1">
    <citation type="submission" date="2011-03" db="EMBL/GenBank/DDBJ databases">
        <authorList>
            <person name="Voget S."/>
            <person name="Streit W.R."/>
            <person name="Jaeger K.E."/>
            <person name="Daniel R."/>
        </authorList>
    </citation>
    <scope>NUCLEOTIDE SEQUENCE [LARGE SCALE GENOMIC DNA]</scope>
    <source>
        <strain evidence="6">PG1</strain>
    </source>
</reference>
<dbReference type="CDD" id="cd03047">
    <property type="entry name" value="GST_N_2"/>
    <property type="match status" value="1"/>
</dbReference>
<dbReference type="SUPFAM" id="SSF52833">
    <property type="entry name" value="Thioredoxin-like"/>
    <property type="match status" value="1"/>
</dbReference>